<accession>A0A174AUL9</accession>
<organism evidence="2 3">
    <name type="scientific">Mitsuokella jalaludinii</name>
    <dbReference type="NCBI Taxonomy" id="187979"/>
    <lineage>
        <taxon>Bacteria</taxon>
        <taxon>Bacillati</taxon>
        <taxon>Bacillota</taxon>
        <taxon>Negativicutes</taxon>
        <taxon>Selenomonadales</taxon>
        <taxon>Selenomonadaceae</taxon>
        <taxon>Mitsuokella</taxon>
    </lineage>
</organism>
<reference evidence="2 3" key="1">
    <citation type="submission" date="2015-09" db="EMBL/GenBank/DDBJ databases">
        <authorList>
            <consortium name="Pathogen Informatics"/>
        </authorList>
    </citation>
    <scope>NUCLEOTIDE SEQUENCE [LARGE SCALE GENOMIC DNA]</scope>
    <source>
        <strain evidence="2 3">2789STDY5608828</strain>
    </source>
</reference>
<sequence length="122" mass="13943">MKKYYSTIVQELGAQVHAFKGARMLILFNENAPQELREYCVLHRGNKLEDIVEPGDIFQLGKEAYKIIYVGSQVQKNLRDLGHITLRFNGNKEGENLEGSLYLEDKEIGDIAPGEEIAIYKR</sequence>
<dbReference type="GeneID" id="83710618"/>
<dbReference type="GO" id="GO:0009401">
    <property type="term" value="P:phosphoenolpyruvate-dependent sugar phosphotransferase system"/>
    <property type="evidence" value="ECO:0007669"/>
    <property type="project" value="InterPro"/>
</dbReference>
<keyword evidence="3" id="KW-1185">Reference proteome</keyword>
<dbReference type="Gene3D" id="2.40.33.40">
    <property type="entry name" value="Phosphotransferase system, glucitol/sorbitol-specific IIA component"/>
    <property type="match status" value="1"/>
</dbReference>
<dbReference type="eggNOG" id="COG3731">
    <property type="taxonomic scope" value="Bacteria"/>
</dbReference>
<dbReference type="STRING" id="187979.ERS852385_01706"/>
<protein>
    <submittedName>
        <fullName evidence="2">PTS system glucitol/sorbitol-specific transporter subunit IIA</fullName>
    </submittedName>
</protein>
<dbReference type="Pfam" id="PF03829">
    <property type="entry name" value="PTSIIA_gutA"/>
    <property type="match status" value="1"/>
</dbReference>
<dbReference type="InterPro" id="IPR036665">
    <property type="entry name" value="PTS_IIA_glucitol/sorbitol_sf"/>
</dbReference>
<dbReference type="GO" id="GO:0008982">
    <property type="term" value="F:protein-N(PI)-phosphohistidine-sugar phosphotransferase activity"/>
    <property type="evidence" value="ECO:0007669"/>
    <property type="project" value="InterPro"/>
</dbReference>
<dbReference type="PANTHER" id="PTHR40398">
    <property type="entry name" value="PTS SYSTEM GLUCITOL/SORBITOL-SPECIFIC EIIA COMPONENT"/>
    <property type="match status" value="1"/>
</dbReference>
<dbReference type="GO" id="GO:0016301">
    <property type="term" value="F:kinase activity"/>
    <property type="evidence" value="ECO:0007669"/>
    <property type="project" value="TreeGrafter"/>
</dbReference>
<proteinExistence type="predicted"/>
<dbReference type="RefSeq" id="WP_036378290.1">
    <property type="nucleotide sequence ID" value="NZ_CABIWZ010000013.1"/>
</dbReference>
<dbReference type="AlphaFoldDB" id="A0A174AUL9"/>
<dbReference type="GO" id="GO:0005737">
    <property type="term" value="C:cytoplasm"/>
    <property type="evidence" value="ECO:0007669"/>
    <property type="project" value="InterPro"/>
</dbReference>
<evidence type="ECO:0000313" key="2">
    <source>
        <dbReference type="EMBL" id="CUN92481.1"/>
    </source>
</evidence>
<dbReference type="PANTHER" id="PTHR40398:SF1">
    <property type="entry name" value="PTS SYSTEM GLUCITOL_SORBITOL-SPECIFIC EIIA COMPONENT"/>
    <property type="match status" value="1"/>
</dbReference>
<dbReference type="InterPro" id="IPR004716">
    <property type="entry name" value="PTS_IIA_glucitol/sorbitol-sp"/>
</dbReference>
<dbReference type="SUPFAM" id="SSF141530">
    <property type="entry name" value="PTSIIA/GutA-like"/>
    <property type="match status" value="1"/>
</dbReference>
<feature type="modified residue" description="Phosphohistidine; by HPr" evidence="1">
    <location>
        <position position="43"/>
    </location>
</feature>
<dbReference type="OrthoDB" id="5113885at2"/>
<dbReference type="EMBL" id="CYYU01000013">
    <property type="protein sequence ID" value="CUN92481.1"/>
    <property type="molecule type" value="Genomic_DNA"/>
</dbReference>
<evidence type="ECO:0000256" key="1">
    <source>
        <dbReference type="PROSITE-ProRule" id="PRU00420"/>
    </source>
</evidence>
<dbReference type="PROSITE" id="PS51097">
    <property type="entry name" value="PTS_EIIA_TYPE_5"/>
    <property type="match status" value="1"/>
</dbReference>
<dbReference type="Proteomes" id="UP000095546">
    <property type="component" value="Unassembled WGS sequence"/>
</dbReference>
<name>A0A174AUL9_9FIRM</name>
<gene>
    <name evidence="2" type="ORF">ERS852385_01706</name>
</gene>
<evidence type="ECO:0000313" key="3">
    <source>
        <dbReference type="Proteomes" id="UP000095546"/>
    </source>
</evidence>